<comment type="caution">
    <text evidence="2">The sequence shown here is derived from an EMBL/GenBank/DDBJ whole genome shotgun (WGS) entry which is preliminary data.</text>
</comment>
<dbReference type="InterPro" id="IPR010569">
    <property type="entry name" value="Myotubularin-like_Pase_dom"/>
</dbReference>
<dbReference type="InterPro" id="IPR030564">
    <property type="entry name" value="Myotubularin"/>
</dbReference>
<reference evidence="2 3" key="1">
    <citation type="submission" date="2021-06" db="EMBL/GenBank/DDBJ databases">
        <authorList>
            <person name="Palmer J.M."/>
        </authorList>
    </citation>
    <scope>NUCLEOTIDE SEQUENCE [LARGE SCALE GENOMIC DNA]</scope>
    <source>
        <strain evidence="2 3">XR_2019</strain>
        <tissue evidence="2">Muscle</tissue>
    </source>
</reference>
<accession>A0ABV0WHN7</accession>
<evidence type="ECO:0000313" key="3">
    <source>
        <dbReference type="Proteomes" id="UP001444071"/>
    </source>
</evidence>
<dbReference type="SUPFAM" id="SSF50729">
    <property type="entry name" value="PH domain-like"/>
    <property type="match status" value="1"/>
</dbReference>
<dbReference type="PROSITE" id="PS51339">
    <property type="entry name" value="PPASE_MYOTUBULARIN"/>
    <property type="match status" value="1"/>
</dbReference>
<organism evidence="2 3">
    <name type="scientific">Xenotaenia resolanae</name>
    <dbReference type="NCBI Taxonomy" id="208358"/>
    <lineage>
        <taxon>Eukaryota</taxon>
        <taxon>Metazoa</taxon>
        <taxon>Chordata</taxon>
        <taxon>Craniata</taxon>
        <taxon>Vertebrata</taxon>
        <taxon>Euteleostomi</taxon>
        <taxon>Actinopterygii</taxon>
        <taxon>Neopterygii</taxon>
        <taxon>Teleostei</taxon>
        <taxon>Neoteleostei</taxon>
        <taxon>Acanthomorphata</taxon>
        <taxon>Ovalentaria</taxon>
        <taxon>Atherinomorphae</taxon>
        <taxon>Cyprinodontiformes</taxon>
        <taxon>Goodeidae</taxon>
        <taxon>Xenotaenia</taxon>
    </lineage>
</organism>
<feature type="non-terminal residue" evidence="2">
    <location>
        <position position="1"/>
    </location>
</feature>
<dbReference type="Proteomes" id="UP001444071">
    <property type="component" value="Unassembled WGS sequence"/>
</dbReference>
<dbReference type="PANTHER" id="PTHR10807">
    <property type="entry name" value="MYOTUBULARIN-RELATED"/>
    <property type="match status" value="1"/>
</dbReference>
<feature type="domain" description="Myotubularin phosphatase" evidence="1">
    <location>
        <begin position="85"/>
        <end position="146"/>
    </location>
</feature>
<evidence type="ECO:0000259" key="1">
    <source>
        <dbReference type="PROSITE" id="PS51339"/>
    </source>
</evidence>
<dbReference type="EMBL" id="JAHRIM010050887">
    <property type="protein sequence ID" value="MEQ2269025.1"/>
    <property type="molecule type" value="Genomic_DNA"/>
</dbReference>
<proteinExistence type="predicted"/>
<protein>
    <submittedName>
        <fullName evidence="2">Myotubularin- protein 4</fullName>
    </submittedName>
</protein>
<keyword evidence="3" id="KW-1185">Reference proteome</keyword>
<name>A0ABV0WHN7_9TELE</name>
<sequence>VPLRLIESVESREMFQLHIICKDSKVVRCHFATFKQCQEWVKRLNWAIAHPSRLEDLFALAYHAWCLGASADDEDQHVHLCRPGDHVRHRMEMEVRRMGFDTQNVWRVSDINCNYKYVCGVPPLAPVVENAVSVCSHDAAQTMDVV</sequence>
<evidence type="ECO:0000313" key="2">
    <source>
        <dbReference type="EMBL" id="MEQ2269025.1"/>
    </source>
</evidence>
<dbReference type="PANTHER" id="PTHR10807:SF64">
    <property type="entry name" value="MYOTUBULARIN-RELATED PROTEIN 4"/>
    <property type="match status" value="1"/>
</dbReference>
<gene>
    <name evidence="2" type="primary">MTMR4</name>
    <name evidence="2" type="ORF">XENORESO_007831</name>
</gene>